<feature type="region of interest" description="Disordered" evidence="1">
    <location>
        <begin position="41"/>
        <end position="85"/>
    </location>
</feature>
<reference evidence="2" key="1">
    <citation type="submission" date="2020-06" db="EMBL/GenBank/DDBJ databases">
        <authorList>
            <person name="Li T."/>
            <person name="Hu X."/>
            <person name="Zhang T."/>
            <person name="Song X."/>
            <person name="Zhang H."/>
            <person name="Dai N."/>
            <person name="Sheng W."/>
            <person name="Hou X."/>
            <person name="Wei L."/>
        </authorList>
    </citation>
    <scope>NUCLEOTIDE SEQUENCE</scope>
    <source>
        <strain evidence="2">3651</strain>
        <tissue evidence="2">Leaf</tissue>
    </source>
</reference>
<organism evidence="2 3">
    <name type="scientific">Sesamum alatum</name>
    <dbReference type="NCBI Taxonomy" id="300844"/>
    <lineage>
        <taxon>Eukaryota</taxon>
        <taxon>Viridiplantae</taxon>
        <taxon>Streptophyta</taxon>
        <taxon>Embryophyta</taxon>
        <taxon>Tracheophyta</taxon>
        <taxon>Spermatophyta</taxon>
        <taxon>Magnoliopsida</taxon>
        <taxon>eudicotyledons</taxon>
        <taxon>Gunneridae</taxon>
        <taxon>Pentapetalae</taxon>
        <taxon>asterids</taxon>
        <taxon>lamiids</taxon>
        <taxon>Lamiales</taxon>
        <taxon>Pedaliaceae</taxon>
        <taxon>Sesamum</taxon>
    </lineage>
</organism>
<gene>
    <name evidence="2" type="ORF">Salat_1172700</name>
</gene>
<comment type="caution">
    <text evidence="2">The sequence shown here is derived from an EMBL/GenBank/DDBJ whole genome shotgun (WGS) entry which is preliminary data.</text>
</comment>
<name>A0AAE1YFQ2_9LAMI</name>
<feature type="compositionally biased region" description="Low complexity" evidence="1">
    <location>
        <begin position="48"/>
        <end position="65"/>
    </location>
</feature>
<evidence type="ECO:0000313" key="3">
    <source>
        <dbReference type="Proteomes" id="UP001293254"/>
    </source>
</evidence>
<proteinExistence type="predicted"/>
<dbReference type="Proteomes" id="UP001293254">
    <property type="component" value="Unassembled WGS sequence"/>
</dbReference>
<keyword evidence="3" id="KW-1185">Reference proteome</keyword>
<reference evidence="2" key="2">
    <citation type="journal article" date="2024" name="Plant">
        <title>Genomic evolution and insights into agronomic trait innovations of Sesamum species.</title>
        <authorList>
            <person name="Miao H."/>
            <person name="Wang L."/>
            <person name="Qu L."/>
            <person name="Liu H."/>
            <person name="Sun Y."/>
            <person name="Le M."/>
            <person name="Wang Q."/>
            <person name="Wei S."/>
            <person name="Zheng Y."/>
            <person name="Lin W."/>
            <person name="Duan Y."/>
            <person name="Cao H."/>
            <person name="Xiong S."/>
            <person name="Wang X."/>
            <person name="Wei L."/>
            <person name="Li C."/>
            <person name="Ma Q."/>
            <person name="Ju M."/>
            <person name="Zhao R."/>
            <person name="Li G."/>
            <person name="Mu C."/>
            <person name="Tian Q."/>
            <person name="Mei H."/>
            <person name="Zhang T."/>
            <person name="Gao T."/>
            <person name="Zhang H."/>
        </authorList>
    </citation>
    <scope>NUCLEOTIDE SEQUENCE</scope>
    <source>
        <strain evidence="2">3651</strain>
    </source>
</reference>
<dbReference type="EMBL" id="JACGWO010000004">
    <property type="protein sequence ID" value="KAK4428728.1"/>
    <property type="molecule type" value="Genomic_DNA"/>
</dbReference>
<dbReference type="AlphaFoldDB" id="A0AAE1YFQ2"/>
<evidence type="ECO:0000256" key="1">
    <source>
        <dbReference type="SAM" id="MobiDB-lite"/>
    </source>
</evidence>
<accession>A0AAE1YFQ2</accession>
<evidence type="ECO:0000313" key="2">
    <source>
        <dbReference type="EMBL" id="KAK4428728.1"/>
    </source>
</evidence>
<sequence length="120" mass="12822">MYHTGSQGGSSPLLPSKPPPLCFTATAASLHSHHRRQPLLLPTAVDPSSPALVTATSLSSTTSGLAHRRESPTRRATASKRHRADHLHQYPAASLPSSSFNVQPAAVKIIVTTSIHHHHH</sequence>
<protein>
    <submittedName>
        <fullName evidence="2">Uncharacterized protein</fullName>
    </submittedName>
</protein>